<reference evidence="1 2" key="1">
    <citation type="submission" date="2019-03" db="EMBL/GenBank/DDBJ databases">
        <title>Arenimonas daejeonensis sp. nov., isolated from compost.</title>
        <authorList>
            <person name="Jeon C.O."/>
        </authorList>
    </citation>
    <scope>NUCLEOTIDE SEQUENCE [LARGE SCALE GENOMIC DNA]</scope>
    <source>
        <strain evidence="1 2">R29</strain>
    </source>
</reference>
<dbReference type="RefSeq" id="WP_139445343.1">
    <property type="nucleotide sequence ID" value="NZ_SMDR01000001.1"/>
</dbReference>
<sequence>MSSSAPSSTFRIDWRPSRCLIAGLAGLGPLAASALMLSDLPGRVAASLAALCLAQGLRLSLREWWRPSCRLVRADPVSGWHQVDAEGGLTPLRDVRWQLRGPLAVMRGRDACGRRCQFAWGPDTLCPSMRRQLRLAGVVSSRSEKPLPAVAA</sequence>
<name>A0A5C4RUP1_9GAMM</name>
<proteinExistence type="predicted"/>
<dbReference type="EMBL" id="SMDR01000001">
    <property type="protein sequence ID" value="TNJ34704.1"/>
    <property type="molecule type" value="Genomic_DNA"/>
</dbReference>
<comment type="caution">
    <text evidence="1">The sequence shown here is derived from an EMBL/GenBank/DDBJ whole genome shotgun (WGS) entry which is preliminary data.</text>
</comment>
<accession>A0A5C4RUP1</accession>
<evidence type="ECO:0000313" key="2">
    <source>
        <dbReference type="Proteomes" id="UP000305760"/>
    </source>
</evidence>
<gene>
    <name evidence="1" type="ORF">E1B00_02695</name>
</gene>
<dbReference type="Proteomes" id="UP000305760">
    <property type="component" value="Unassembled WGS sequence"/>
</dbReference>
<evidence type="ECO:0000313" key="1">
    <source>
        <dbReference type="EMBL" id="TNJ34704.1"/>
    </source>
</evidence>
<protein>
    <recommendedName>
        <fullName evidence="3">Toxin CptA</fullName>
    </recommendedName>
</protein>
<dbReference type="AlphaFoldDB" id="A0A5C4RUP1"/>
<organism evidence="1 2">
    <name type="scientific">Arenimonas terrae</name>
    <dbReference type="NCBI Taxonomy" id="2546226"/>
    <lineage>
        <taxon>Bacteria</taxon>
        <taxon>Pseudomonadati</taxon>
        <taxon>Pseudomonadota</taxon>
        <taxon>Gammaproteobacteria</taxon>
        <taxon>Lysobacterales</taxon>
        <taxon>Lysobacteraceae</taxon>
        <taxon>Arenimonas</taxon>
    </lineage>
</organism>
<evidence type="ECO:0008006" key="3">
    <source>
        <dbReference type="Google" id="ProtNLM"/>
    </source>
</evidence>
<dbReference type="OrthoDB" id="5966659at2"/>
<keyword evidence="2" id="KW-1185">Reference proteome</keyword>